<comment type="caution">
    <text evidence="12">The sequence shown here is derived from an EMBL/GenBank/DDBJ whole genome shotgun (WGS) entry which is preliminary data.</text>
</comment>
<evidence type="ECO:0000256" key="2">
    <source>
        <dbReference type="ARBA" id="ARBA00022490"/>
    </source>
</evidence>
<evidence type="ECO:0000313" key="13">
    <source>
        <dbReference type="Proteomes" id="UP000241890"/>
    </source>
</evidence>
<feature type="domain" description="EF-hand" evidence="10">
    <location>
        <begin position="813"/>
        <end position="848"/>
    </location>
</feature>
<dbReference type="GO" id="GO:0060285">
    <property type="term" value="P:cilium-dependent cell motility"/>
    <property type="evidence" value="ECO:0007669"/>
    <property type="project" value="TreeGrafter"/>
</dbReference>
<dbReference type="PROSITE" id="PS00018">
    <property type="entry name" value="EF_HAND_1"/>
    <property type="match status" value="2"/>
</dbReference>
<feature type="domain" description="DM10" evidence="11">
    <location>
        <begin position="146"/>
        <end position="250"/>
    </location>
</feature>
<organism evidence="12 13">
    <name type="scientific">Hondaea fermentalgiana</name>
    <dbReference type="NCBI Taxonomy" id="2315210"/>
    <lineage>
        <taxon>Eukaryota</taxon>
        <taxon>Sar</taxon>
        <taxon>Stramenopiles</taxon>
        <taxon>Bigyra</taxon>
        <taxon>Labyrinthulomycetes</taxon>
        <taxon>Thraustochytrida</taxon>
        <taxon>Thraustochytriidae</taxon>
        <taxon>Hondaea</taxon>
    </lineage>
</organism>
<evidence type="ECO:0000259" key="10">
    <source>
        <dbReference type="PROSITE" id="PS50222"/>
    </source>
</evidence>
<dbReference type="InParanoid" id="A0A2R5G4U5"/>
<name>A0A2R5G4U5_9STRA</name>
<dbReference type="SMART" id="SM00676">
    <property type="entry name" value="DM10"/>
    <property type="match status" value="3"/>
</dbReference>
<keyword evidence="4" id="KW-0106">Calcium</keyword>
<evidence type="ECO:0000259" key="11">
    <source>
        <dbReference type="PROSITE" id="PS51336"/>
    </source>
</evidence>
<feature type="domain" description="EF-hand" evidence="10">
    <location>
        <begin position="850"/>
        <end position="885"/>
    </location>
</feature>
<keyword evidence="2" id="KW-0963">Cytoplasm</keyword>
<dbReference type="Gene3D" id="2.30.29.170">
    <property type="match status" value="3"/>
</dbReference>
<evidence type="ECO:0000256" key="8">
    <source>
        <dbReference type="ARBA" id="ARBA00023273"/>
    </source>
</evidence>
<dbReference type="CDD" id="cd00051">
    <property type="entry name" value="EFh"/>
    <property type="match status" value="3"/>
</dbReference>
<protein>
    <submittedName>
        <fullName evidence="12">EF-hand domain-containing protein 1</fullName>
    </submittedName>
</protein>
<keyword evidence="5" id="KW-0282">Flagellum</keyword>
<dbReference type="AlphaFoldDB" id="A0A2R5G4U5"/>
<dbReference type="EMBL" id="BEYU01000018">
    <property type="protein sequence ID" value="GBG26047.1"/>
    <property type="molecule type" value="Genomic_DNA"/>
</dbReference>
<evidence type="ECO:0000256" key="9">
    <source>
        <dbReference type="SAM" id="MobiDB-lite"/>
    </source>
</evidence>
<evidence type="ECO:0000256" key="1">
    <source>
        <dbReference type="ARBA" id="ARBA00004611"/>
    </source>
</evidence>
<evidence type="ECO:0000256" key="4">
    <source>
        <dbReference type="ARBA" id="ARBA00022837"/>
    </source>
</evidence>
<dbReference type="GO" id="GO:0043014">
    <property type="term" value="F:alpha-tubulin binding"/>
    <property type="evidence" value="ECO:0007669"/>
    <property type="project" value="TreeGrafter"/>
</dbReference>
<dbReference type="PANTHER" id="PTHR12086">
    <property type="entry name" value="EF-HAND DOMAIN C-TERMINAL CONTAINING PROTEIN"/>
    <property type="match status" value="1"/>
</dbReference>
<dbReference type="OrthoDB" id="10255210at2759"/>
<keyword evidence="6" id="KW-0969">Cilium</keyword>
<dbReference type="GO" id="GO:0072686">
    <property type="term" value="C:mitotic spindle"/>
    <property type="evidence" value="ECO:0007669"/>
    <property type="project" value="TreeGrafter"/>
</dbReference>
<evidence type="ECO:0000256" key="5">
    <source>
        <dbReference type="ARBA" id="ARBA00022846"/>
    </source>
</evidence>
<keyword evidence="3" id="KW-0677">Repeat</keyword>
<feature type="domain" description="EF-hand" evidence="10">
    <location>
        <begin position="587"/>
        <end position="622"/>
    </location>
</feature>
<dbReference type="SMART" id="SM00054">
    <property type="entry name" value="EFh"/>
    <property type="match status" value="7"/>
</dbReference>
<dbReference type="FunFam" id="2.30.29.170:FF:000004">
    <property type="entry name" value="EF-hand domain containing 2"/>
    <property type="match status" value="1"/>
</dbReference>
<dbReference type="PROSITE" id="PS50222">
    <property type="entry name" value="EF_HAND_2"/>
    <property type="match status" value="5"/>
</dbReference>
<dbReference type="Gene3D" id="1.10.238.10">
    <property type="entry name" value="EF-hand"/>
    <property type="match status" value="3"/>
</dbReference>
<keyword evidence="8" id="KW-0966">Cell projection</keyword>
<sequence length="1035" mass="115627">MESNEDARVEIDRTRHLQRAMSLDKMPAVPGLRPPCKEGGNPLGHFRRSNAVLQADAAAKLVSNRPKLVSLGKAPTPNASLTELEDHKTALLEQYKSVEEQLAIKRELTSADKKGGRVGRTDSSDSLLHCKSTPNLRVQPRWLKHDKDVLRFFTFFREPVFESALETFRIRRCELLYFLENGDVAVNEPKEQNSGLPQGVLVKRMPLTHEDGSTFDPTEFCIGQELSIFRVRYRIVDVDEKTRLWLAERGIEAGAPEPYPEDPHRRMLSRAGIGNKNTSIPALQGQQLGDHAEPPSDGAGSMAPSKGTLRISCVWDDSSRLYGDKHFFQLNYYLADDTIAIYEVGVASTLYKRSKLLVDKENLTKGFVQPSDLVCGRYIACNGRKLLLLKCLDEFTRAYFQRVFGISQPMVDVAKPPAKVVTKVIPPYNGWGSEADSLANCINLVPKAVTQDLHRYLNNSGKVLKFSACLVAPKPEDEGRKFLISYYMDDDTCAIYEPPIPNSGIVGGKFLARGRYKKPVLEKKIIDVAAQQSLKDAILEKIQSRMVGGPYGLLRAFRKFGTDEHGCISFDNFRIGLRSIGVLPAAFADEELRALFSMYDHSGDDAIDYKEFVEQVMQDKAVAANASRYSARYIRSSDFYIGTRIQFMFPQTGACTQEFEITSADKDTLDLMEDHPDLFPQSNVEVIATMLAEVLEENHVNVTEAFRVIDRENKGYIHPSQLGELVAKWALDFGLIGEQLTKHERLTLVRHYDRDGDGRIYYHEFAAALRKSKPLYSSGMGSTERVTKAGSPVAATFEAATSALFQKLSTLRNAQTNLFAKFKEIDENGSGAVSWDEFRNMLRRFDIYLNNERDKLTLMRLFDVDADGLIRYEELLEAVMSGQLPNAAGSDGAEGPDGGDPADILKYEAVVQAAQEREDATDRLRALMHVFNAAFSRRRHQLLKALSSYDIDNHGLISKANFLLAINATNPDFPSSVRDQIVDYVFRVVPVPALGIAPPGAGTTPNLDYRAFVETMLTQDIPRATALYGDLQTSS</sequence>
<comment type="subcellular location">
    <subcellularLocation>
        <location evidence="1">Cytoplasm</location>
        <location evidence="1">Cytoskeleton</location>
        <location evidence="1">Flagellum axoneme</location>
    </subcellularLocation>
</comment>
<reference evidence="12 13" key="1">
    <citation type="submission" date="2017-12" db="EMBL/GenBank/DDBJ databases">
        <title>Sequencing, de novo assembly and annotation of complete genome of a new Thraustochytrid species, strain FCC1311.</title>
        <authorList>
            <person name="Sedici K."/>
            <person name="Godart F."/>
            <person name="Aiese Cigliano R."/>
            <person name="Sanseverino W."/>
            <person name="Barakat M."/>
            <person name="Ortet P."/>
            <person name="Marechal E."/>
            <person name="Cagnac O."/>
            <person name="Amato A."/>
        </authorList>
    </citation>
    <scope>NUCLEOTIDE SEQUENCE [LARGE SCALE GENOMIC DNA]</scope>
</reference>
<dbReference type="PANTHER" id="PTHR12086:SF9">
    <property type="entry name" value="EF-HAND DOMAIN-CONTAINING PROTEIN 1"/>
    <property type="match status" value="1"/>
</dbReference>
<dbReference type="GO" id="GO:0000281">
    <property type="term" value="P:mitotic cytokinesis"/>
    <property type="evidence" value="ECO:0007669"/>
    <property type="project" value="TreeGrafter"/>
</dbReference>
<feature type="domain" description="EF-hand" evidence="10">
    <location>
        <begin position="553"/>
        <end position="583"/>
    </location>
</feature>
<evidence type="ECO:0000256" key="6">
    <source>
        <dbReference type="ARBA" id="ARBA00023069"/>
    </source>
</evidence>
<feature type="region of interest" description="Disordered" evidence="9">
    <location>
        <begin position="111"/>
        <end position="130"/>
    </location>
</feature>
<dbReference type="InterPro" id="IPR006602">
    <property type="entry name" value="DM10_dom"/>
</dbReference>
<keyword evidence="7" id="KW-0206">Cytoskeleton</keyword>
<accession>A0A2R5G4U5</accession>
<feature type="domain" description="DM10" evidence="11">
    <location>
        <begin position="460"/>
        <end position="556"/>
    </location>
</feature>
<dbReference type="PROSITE" id="PS51336">
    <property type="entry name" value="DM10"/>
    <property type="match status" value="3"/>
</dbReference>
<dbReference type="InterPro" id="IPR011992">
    <property type="entry name" value="EF-hand-dom_pair"/>
</dbReference>
<dbReference type="InterPro" id="IPR002048">
    <property type="entry name" value="EF_hand_dom"/>
</dbReference>
<evidence type="ECO:0000256" key="7">
    <source>
        <dbReference type="ARBA" id="ARBA00023212"/>
    </source>
</evidence>
<evidence type="ECO:0000256" key="3">
    <source>
        <dbReference type="ARBA" id="ARBA00022737"/>
    </source>
</evidence>
<dbReference type="Pfam" id="PF06565">
    <property type="entry name" value="DM10_dom"/>
    <property type="match status" value="3"/>
</dbReference>
<dbReference type="GO" id="GO:0005930">
    <property type="term" value="C:axoneme"/>
    <property type="evidence" value="ECO:0007669"/>
    <property type="project" value="TreeGrafter"/>
</dbReference>
<dbReference type="InterPro" id="IPR018247">
    <property type="entry name" value="EF_Hand_1_Ca_BS"/>
</dbReference>
<dbReference type="GO" id="GO:0007052">
    <property type="term" value="P:mitotic spindle organization"/>
    <property type="evidence" value="ECO:0007669"/>
    <property type="project" value="TreeGrafter"/>
</dbReference>
<proteinExistence type="predicted"/>
<dbReference type="InterPro" id="IPR040193">
    <property type="entry name" value="EFHC1/EFHC2/EFHB"/>
</dbReference>
<feature type="region of interest" description="Disordered" evidence="9">
    <location>
        <begin position="279"/>
        <end position="304"/>
    </location>
</feature>
<feature type="compositionally biased region" description="Basic and acidic residues" evidence="9">
    <location>
        <begin position="111"/>
        <end position="123"/>
    </location>
</feature>
<feature type="domain" description="DM10" evidence="11">
    <location>
        <begin position="305"/>
        <end position="404"/>
    </location>
</feature>
<keyword evidence="13" id="KW-1185">Reference proteome</keyword>
<evidence type="ECO:0000313" key="12">
    <source>
        <dbReference type="EMBL" id="GBG26047.1"/>
    </source>
</evidence>
<dbReference type="SUPFAM" id="SSF47473">
    <property type="entry name" value="EF-hand"/>
    <property type="match status" value="2"/>
</dbReference>
<dbReference type="Proteomes" id="UP000241890">
    <property type="component" value="Unassembled WGS sequence"/>
</dbReference>
<dbReference type="Pfam" id="PF13499">
    <property type="entry name" value="EF-hand_7"/>
    <property type="match status" value="3"/>
</dbReference>
<dbReference type="GO" id="GO:0005509">
    <property type="term" value="F:calcium ion binding"/>
    <property type="evidence" value="ECO:0007669"/>
    <property type="project" value="InterPro"/>
</dbReference>
<gene>
    <name evidence="12" type="ORF">FCC1311_022672</name>
</gene>
<feature type="domain" description="EF-hand" evidence="10">
    <location>
        <begin position="740"/>
        <end position="775"/>
    </location>
</feature>